<sequence>MFIITLGSALIYHFATEALQVADKPAGSVYYTEVADSRYYSYGKYHQNPVQVKPAIEQQFRGIVKQVYDYSCGSAALTTLLNGYIGEKLNEQQTMNGLMRYGEYDRIVERRSFSLLDMKRFVTALGYNSGGFKGQFSDLAKLDKPAIVPIAYAGFKHFVVFKAYRNGRVFVADPALGNLSFSAEHFQEIWDNNTLFIIEPPVGRELPGLLALQESDMRIVEDSVIDRFAFVDVRYPTLMMEKNADRAATMRRVLDDDPNSDNYQKPIDTYMRLYYKRK</sequence>
<keyword evidence="3" id="KW-1185">Reference proteome</keyword>
<dbReference type="InterPro" id="IPR005074">
    <property type="entry name" value="Peptidase_C39"/>
</dbReference>
<comment type="caution">
    <text evidence="2">The sequence shown here is derived from an EMBL/GenBank/DDBJ whole genome shotgun (WGS) entry which is preliminary data.</text>
</comment>
<evidence type="ECO:0000313" key="2">
    <source>
        <dbReference type="EMBL" id="ONG42016.1"/>
    </source>
</evidence>
<dbReference type="EMBL" id="MLCN01000004">
    <property type="protein sequence ID" value="ONG42016.1"/>
    <property type="molecule type" value="Genomic_DNA"/>
</dbReference>
<dbReference type="GO" id="GO:0016020">
    <property type="term" value="C:membrane"/>
    <property type="evidence" value="ECO:0007669"/>
    <property type="project" value="InterPro"/>
</dbReference>
<dbReference type="OrthoDB" id="13401at2"/>
<dbReference type="CDD" id="cd02423">
    <property type="entry name" value="Peptidase_C39G"/>
    <property type="match status" value="1"/>
</dbReference>
<dbReference type="GO" id="GO:0005524">
    <property type="term" value="F:ATP binding"/>
    <property type="evidence" value="ECO:0007669"/>
    <property type="project" value="InterPro"/>
</dbReference>
<name>A0A1S8CZI7_9GAMM</name>
<evidence type="ECO:0000313" key="3">
    <source>
        <dbReference type="Proteomes" id="UP000192132"/>
    </source>
</evidence>
<proteinExistence type="predicted"/>
<dbReference type="Gene3D" id="3.90.70.10">
    <property type="entry name" value="Cysteine proteinases"/>
    <property type="match status" value="1"/>
</dbReference>
<dbReference type="GO" id="GO:0006508">
    <property type="term" value="P:proteolysis"/>
    <property type="evidence" value="ECO:0007669"/>
    <property type="project" value="InterPro"/>
</dbReference>
<reference evidence="2 3" key="1">
    <citation type="submission" date="2016-10" db="EMBL/GenBank/DDBJ databases">
        <title>Draft Genome sequence of Alkanindiges sp. strain H1.</title>
        <authorList>
            <person name="Subhash Y."/>
            <person name="Lee S."/>
        </authorList>
    </citation>
    <scope>NUCLEOTIDE SEQUENCE [LARGE SCALE GENOMIC DNA]</scope>
    <source>
        <strain evidence="2 3">H1</strain>
    </source>
</reference>
<dbReference type="PROSITE" id="PS50990">
    <property type="entry name" value="PEPTIDASE_C39"/>
    <property type="match status" value="1"/>
</dbReference>
<dbReference type="Pfam" id="PF03412">
    <property type="entry name" value="Peptidase_C39"/>
    <property type="match status" value="1"/>
</dbReference>
<gene>
    <name evidence="2" type="ORF">BKE30_01770</name>
</gene>
<dbReference type="STRING" id="1907941.BKE30_01770"/>
<accession>A0A1S8CZI7</accession>
<dbReference type="Proteomes" id="UP000192132">
    <property type="component" value="Unassembled WGS sequence"/>
</dbReference>
<dbReference type="AlphaFoldDB" id="A0A1S8CZI7"/>
<feature type="domain" description="Peptidase C39" evidence="1">
    <location>
        <begin position="66"/>
        <end position="197"/>
    </location>
</feature>
<dbReference type="GO" id="GO:0008233">
    <property type="term" value="F:peptidase activity"/>
    <property type="evidence" value="ECO:0007669"/>
    <property type="project" value="InterPro"/>
</dbReference>
<evidence type="ECO:0000259" key="1">
    <source>
        <dbReference type="PROSITE" id="PS50990"/>
    </source>
</evidence>
<dbReference type="RefSeq" id="WP_076876955.1">
    <property type="nucleotide sequence ID" value="NZ_MLCN01000004.1"/>
</dbReference>
<organism evidence="2 3">
    <name type="scientific">Alkanindiges hydrocarboniclasticus</name>
    <dbReference type="NCBI Taxonomy" id="1907941"/>
    <lineage>
        <taxon>Bacteria</taxon>
        <taxon>Pseudomonadati</taxon>
        <taxon>Pseudomonadota</taxon>
        <taxon>Gammaproteobacteria</taxon>
        <taxon>Moraxellales</taxon>
        <taxon>Moraxellaceae</taxon>
        <taxon>Alkanindiges</taxon>
    </lineage>
</organism>
<protein>
    <submittedName>
        <fullName evidence="2">Peptidase</fullName>
    </submittedName>
</protein>